<dbReference type="PANTHER" id="PTHR30469">
    <property type="entry name" value="MULTIDRUG RESISTANCE PROTEIN MDTA"/>
    <property type="match status" value="1"/>
</dbReference>
<dbReference type="Gene3D" id="2.40.50.100">
    <property type="match status" value="1"/>
</dbReference>
<protein>
    <submittedName>
        <fullName evidence="3">Biotin/lipoyl-binding protein</fullName>
    </submittedName>
</protein>
<organism evidence="3 4">
    <name type="scientific">Candidatus Methylacidiphilum infernorum</name>
    <dbReference type="NCBI Taxonomy" id="511746"/>
    <lineage>
        <taxon>Bacteria</taxon>
        <taxon>Pseudomonadati</taxon>
        <taxon>Verrucomicrobiota</taxon>
        <taxon>Methylacidiphilae</taxon>
        <taxon>Methylacidiphilales</taxon>
        <taxon>Methylacidiphilaceae</taxon>
        <taxon>Methylacidiphilum (ex Ratnadevi et al. 2023)</taxon>
    </lineage>
</organism>
<keyword evidence="1" id="KW-0175">Coiled coil</keyword>
<feature type="coiled-coil region" evidence="1">
    <location>
        <begin position="503"/>
        <end position="540"/>
    </location>
</feature>
<dbReference type="Proteomes" id="UP000663088">
    <property type="component" value="Chromosome"/>
</dbReference>
<dbReference type="EMBL" id="CP065956">
    <property type="protein sequence ID" value="QSR86392.1"/>
    <property type="molecule type" value="Genomic_DNA"/>
</dbReference>
<reference evidence="3 4" key="1">
    <citation type="submission" date="2020-12" db="EMBL/GenBank/DDBJ databases">
        <authorList>
            <person name="Awala S.I."/>
            <person name="Gwak J.-H."/>
            <person name="Kim S.-J."/>
            <person name="Rhee S.-K."/>
        </authorList>
    </citation>
    <scope>NUCLEOTIDE SEQUENCE [LARGE SCALE GENOMIC DNA]</scope>
    <source>
        <strain evidence="3 4">IT5</strain>
    </source>
</reference>
<gene>
    <name evidence="3" type="ORF">EM20IM_07785</name>
</gene>
<dbReference type="SUPFAM" id="SSF111369">
    <property type="entry name" value="HlyD-like secretion proteins"/>
    <property type="match status" value="1"/>
</dbReference>
<keyword evidence="4" id="KW-1185">Reference proteome</keyword>
<keyword evidence="2" id="KW-0472">Membrane</keyword>
<evidence type="ECO:0000313" key="4">
    <source>
        <dbReference type="Proteomes" id="UP000663088"/>
    </source>
</evidence>
<evidence type="ECO:0000256" key="1">
    <source>
        <dbReference type="SAM" id="Coils"/>
    </source>
</evidence>
<evidence type="ECO:0000313" key="3">
    <source>
        <dbReference type="EMBL" id="QSR86392.1"/>
    </source>
</evidence>
<accession>A0ABX7PTS6</accession>
<dbReference type="RefSeq" id="WP_206845599.1">
    <property type="nucleotide sequence ID" value="NZ_CP065956.1"/>
</dbReference>
<feature type="transmembrane region" description="Helical" evidence="2">
    <location>
        <begin position="426"/>
        <end position="448"/>
    </location>
</feature>
<keyword evidence="2" id="KW-0812">Transmembrane</keyword>
<proteinExistence type="predicted"/>
<keyword evidence="2" id="KW-1133">Transmembrane helix</keyword>
<name>A0ABX7PTS6_9BACT</name>
<sequence>MEKNNAADLNLFSLSPERFASILTSLLPSIGRLEELFNLVFQYVSTNFSIRGMQLVRLEGAQWQRACSFPQGPLPWERDYEKKIMLAQHLNKALAGKNFCYFSWALSGGPTGLLSHPLEIQPPLFMHHFLFPLFSEESFLGVIHYWFSGENDQQFITRQYELLIPVHSAMARGLEEGMRTKKWSLIPPLWSQSPSLYLNYLEELALHKNDAERTGFLLVNYSRELACSDRCCLFCVPLNRKGFAFLGTQDFDQARLFELKTASSLLQVQKQADQALILKEAGIALIKAANPRHFLEKKVRKKNGNFLFSFLFEEEEPDNRKERIENRQQAPQEPLRIGFALREAGSKERPRQIIEYFQHIPMNWIAAFPLLDDRNRVFGFVTWEGKEPVVASLELFSLLQRICLIGGKSFAQAYFKKKAWLYQSRALKPLFLIPLLMILLLLVAFIPFPMKIKADAVLLPSYEVAVPAMVSARIEAIYVQVGDYVSKGKLLMTLDSTNIKLKIKEIEQDYKKNMAEADLAQNLKQETAMQLARLNALKSQVLLKSLYKDYQYTFVRAPRDGVVMGPHNLANRRGELTQIGEILVQLADPYSWKVKGFLKEEDLTYLAEIMEKNKKALPISFRFLADPTKSYRLALDSTAQFVHGVEIEKGKYEFSFLIPWEEKNIDPRLLKKGFRGKAKIYVGLRPLGEILFRDIVRFLKIHVFFW</sequence>
<evidence type="ECO:0000256" key="2">
    <source>
        <dbReference type="SAM" id="Phobius"/>
    </source>
</evidence>